<dbReference type="EMBL" id="CP168151">
    <property type="protein sequence ID" value="XFD38779.1"/>
    <property type="molecule type" value="Genomic_DNA"/>
</dbReference>
<evidence type="ECO:0000313" key="1">
    <source>
        <dbReference type="EMBL" id="XFD38779.1"/>
    </source>
</evidence>
<sequence length="106" mass="12502">MNILFSEQLNKLRIAKNLSQDDIAQKLFVPRDAVNRWESGESTPDLDNLVKLSKLLNCSLDELVLGNKEDEHPYYGKMNFWDFAARYWWLLFAIAGFIVWMISYLR</sequence>
<proteinExistence type="predicted"/>
<name>A0ACD5DC86_9LACO</name>
<evidence type="ECO:0000313" key="2">
    <source>
        <dbReference type="Proteomes" id="UP001149860"/>
    </source>
</evidence>
<gene>
    <name evidence="1" type="ORF">O0236_004915</name>
</gene>
<protein>
    <submittedName>
        <fullName evidence="1">Helix-turn-helix domain-containing protein</fullName>
    </submittedName>
</protein>
<accession>A0ACD5DC86</accession>
<keyword evidence="2" id="KW-1185">Reference proteome</keyword>
<dbReference type="Proteomes" id="UP001149860">
    <property type="component" value="Chromosome"/>
</dbReference>
<reference evidence="1" key="1">
    <citation type="submission" date="2024-08" db="EMBL/GenBank/DDBJ databases">
        <title>Lentilactobacillus sp. nov., isolated from tree bark.</title>
        <authorList>
            <person name="Phuengjayaem S."/>
            <person name="Tanasupawat S."/>
        </authorList>
    </citation>
    <scope>NUCLEOTIDE SEQUENCE</scope>
    <source>
        <strain evidence="1">SPB1-3</strain>
    </source>
</reference>
<organism evidence="1 2">
    <name type="scientific">Lentilactobacillus terminaliae</name>
    <dbReference type="NCBI Taxonomy" id="3003483"/>
    <lineage>
        <taxon>Bacteria</taxon>
        <taxon>Bacillati</taxon>
        <taxon>Bacillota</taxon>
        <taxon>Bacilli</taxon>
        <taxon>Lactobacillales</taxon>
        <taxon>Lactobacillaceae</taxon>
        <taxon>Lentilactobacillus</taxon>
    </lineage>
</organism>